<dbReference type="PANTHER" id="PTHR12207">
    <property type="entry name" value="V-SET AND TRANSMEMBRANE DOMAIN-CONTAINING PROTEIN"/>
    <property type="match status" value="1"/>
</dbReference>
<dbReference type="Gene3D" id="2.60.40.10">
    <property type="entry name" value="Immunoglobulins"/>
    <property type="match status" value="1"/>
</dbReference>
<dbReference type="AlphaFoldDB" id="A0A401S9X7"/>
<dbReference type="InterPro" id="IPR013106">
    <property type="entry name" value="Ig_V-set"/>
</dbReference>
<dbReference type="SUPFAM" id="SSF48726">
    <property type="entry name" value="Immunoglobulin"/>
    <property type="match status" value="1"/>
</dbReference>
<proteinExistence type="predicted"/>
<evidence type="ECO:0000256" key="1">
    <source>
        <dbReference type="ARBA" id="ARBA00022729"/>
    </source>
</evidence>
<comment type="caution">
    <text evidence="7">The sequence shown here is derived from an EMBL/GenBank/DDBJ whole genome shotgun (WGS) entry which is preliminary data.</text>
</comment>
<feature type="chain" id="PRO_5019234252" description="Ig-like domain-containing protein" evidence="5">
    <location>
        <begin position="25"/>
        <end position="248"/>
    </location>
</feature>
<dbReference type="Proteomes" id="UP000287033">
    <property type="component" value="Unassembled WGS sequence"/>
</dbReference>
<evidence type="ECO:0000256" key="4">
    <source>
        <dbReference type="SAM" id="MobiDB-lite"/>
    </source>
</evidence>
<dbReference type="EMBL" id="BEZZ01000155">
    <property type="protein sequence ID" value="GCC27195.1"/>
    <property type="molecule type" value="Genomic_DNA"/>
</dbReference>
<accession>A0A401S9X7</accession>
<dbReference type="InterPro" id="IPR013783">
    <property type="entry name" value="Ig-like_fold"/>
</dbReference>
<reference evidence="7 8" key="1">
    <citation type="journal article" date="2018" name="Nat. Ecol. Evol.">
        <title>Shark genomes provide insights into elasmobranch evolution and the origin of vertebrates.</title>
        <authorList>
            <person name="Hara Y"/>
            <person name="Yamaguchi K"/>
            <person name="Onimaru K"/>
            <person name="Kadota M"/>
            <person name="Koyanagi M"/>
            <person name="Keeley SD"/>
            <person name="Tatsumi K"/>
            <person name="Tanaka K"/>
            <person name="Motone F"/>
            <person name="Kageyama Y"/>
            <person name="Nozu R"/>
            <person name="Adachi N"/>
            <person name="Nishimura O"/>
            <person name="Nakagawa R"/>
            <person name="Tanegashima C"/>
            <person name="Kiyatake I"/>
            <person name="Matsumoto R"/>
            <person name="Murakumo K"/>
            <person name="Nishida K"/>
            <person name="Terakita A"/>
            <person name="Kuratani S"/>
            <person name="Sato K"/>
            <person name="Hyodo S Kuraku.S."/>
        </authorList>
    </citation>
    <scope>NUCLEOTIDE SEQUENCE [LARGE SCALE GENOMIC DNA]</scope>
</reference>
<dbReference type="InterPro" id="IPR003599">
    <property type="entry name" value="Ig_sub"/>
</dbReference>
<dbReference type="GO" id="GO:0016020">
    <property type="term" value="C:membrane"/>
    <property type="evidence" value="ECO:0007669"/>
    <property type="project" value="TreeGrafter"/>
</dbReference>
<keyword evidence="8" id="KW-1185">Reference proteome</keyword>
<keyword evidence="2" id="KW-1015">Disulfide bond</keyword>
<name>A0A401S9X7_CHIPU</name>
<evidence type="ECO:0000313" key="7">
    <source>
        <dbReference type="EMBL" id="GCC27195.1"/>
    </source>
</evidence>
<feature type="domain" description="Ig-like" evidence="6">
    <location>
        <begin position="27"/>
        <end position="144"/>
    </location>
</feature>
<feature type="signal peptide" evidence="5">
    <location>
        <begin position="1"/>
        <end position="24"/>
    </location>
</feature>
<dbReference type="InterPro" id="IPR007110">
    <property type="entry name" value="Ig-like_dom"/>
</dbReference>
<protein>
    <recommendedName>
        <fullName evidence="6">Ig-like domain-containing protein</fullName>
    </recommendedName>
</protein>
<sequence>MMGTFPLSLGFGCLFVFCAHLGSSSQARFTELPESVTAREGDNVEMACAFRGSGSPSYYLEIQWWFIRAPSEQEYSPETSKIQLDTLPQSEMINDETKISTVKVMGSDISHKLQISKVRKDDEGLYECRVTDANNGELHEYKAQGHLYVNASHARALQALEAPPLPLHDGKGLRAPAGPAAAPSSERPGRHSPSNRVAHTGQTGATTRPAATILRQSATSTSGTTVVAASDGLGVLLVFCGFLKGALL</sequence>
<dbReference type="OMA" id="ANNGELH"/>
<dbReference type="PANTHER" id="PTHR12207:SF23">
    <property type="entry name" value="V-SET AND TRANSMEMBRANE DOMAIN-CONTAINING PROTEIN 2A"/>
    <property type="match status" value="1"/>
</dbReference>
<evidence type="ECO:0000313" key="8">
    <source>
        <dbReference type="Proteomes" id="UP000287033"/>
    </source>
</evidence>
<dbReference type="PROSITE" id="PS50835">
    <property type="entry name" value="IG_LIKE"/>
    <property type="match status" value="1"/>
</dbReference>
<keyword evidence="3" id="KW-0393">Immunoglobulin domain</keyword>
<organism evidence="7 8">
    <name type="scientific">Chiloscyllium punctatum</name>
    <name type="common">Brownbanded bambooshark</name>
    <name type="synonym">Hemiscyllium punctatum</name>
    <dbReference type="NCBI Taxonomy" id="137246"/>
    <lineage>
        <taxon>Eukaryota</taxon>
        <taxon>Metazoa</taxon>
        <taxon>Chordata</taxon>
        <taxon>Craniata</taxon>
        <taxon>Vertebrata</taxon>
        <taxon>Chondrichthyes</taxon>
        <taxon>Elasmobranchii</taxon>
        <taxon>Galeomorphii</taxon>
        <taxon>Galeoidea</taxon>
        <taxon>Orectolobiformes</taxon>
        <taxon>Hemiscylliidae</taxon>
        <taxon>Chiloscyllium</taxon>
    </lineage>
</organism>
<feature type="compositionally biased region" description="Low complexity" evidence="4">
    <location>
        <begin position="174"/>
        <end position="186"/>
    </location>
</feature>
<evidence type="ECO:0000256" key="5">
    <source>
        <dbReference type="SAM" id="SignalP"/>
    </source>
</evidence>
<dbReference type="SMART" id="SM00409">
    <property type="entry name" value="IG"/>
    <property type="match status" value="1"/>
</dbReference>
<feature type="compositionally biased region" description="Polar residues" evidence="4">
    <location>
        <begin position="192"/>
        <end position="206"/>
    </location>
</feature>
<dbReference type="InterPro" id="IPR051102">
    <property type="entry name" value="IgSF_V-set/TM_domain"/>
</dbReference>
<evidence type="ECO:0000256" key="2">
    <source>
        <dbReference type="ARBA" id="ARBA00023157"/>
    </source>
</evidence>
<evidence type="ECO:0000259" key="6">
    <source>
        <dbReference type="PROSITE" id="PS50835"/>
    </source>
</evidence>
<dbReference type="OrthoDB" id="8956829at2759"/>
<dbReference type="Pfam" id="PF07686">
    <property type="entry name" value="V-set"/>
    <property type="match status" value="1"/>
</dbReference>
<evidence type="ECO:0000256" key="3">
    <source>
        <dbReference type="ARBA" id="ARBA00023319"/>
    </source>
</evidence>
<gene>
    <name evidence="7" type="ORF">chiPu_0005618</name>
</gene>
<keyword evidence="1 5" id="KW-0732">Signal</keyword>
<dbReference type="InterPro" id="IPR036179">
    <property type="entry name" value="Ig-like_dom_sf"/>
</dbReference>
<feature type="region of interest" description="Disordered" evidence="4">
    <location>
        <begin position="164"/>
        <end position="210"/>
    </location>
</feature>